<dbReference type="PANTHER" id="PTHR28620">
    <property type="entry name" value="CENTROMERE PROTEIN V"/>
    <property type="match status" value="1"/>
</dbReference>
<dbReference type="InterPro" id="IPR011057">
    <property type="entry name" value="Mss4-like_sf"/>
</dbReference>
<evidence type="ECO:0000313" key="1">
    <source>
        <dbReference type="EMBL" id="KAF2837198.1"/>
    </source>
</evidence>
<dbReference type="Proteomes" id="UP000799429">
    <property type="component" value="Unassembled WGS sequence"/>
</dbReference>
<dbReference type="OrthoDB" id="3930719at2759"/>
<dbReference type="PANTHER" id="PTHR28620:SF1">
    <property type="entry name" value="CENP-V_GFA DOMAIN-CONTAINING PROTEIN"/>
    <property type="match status" value="1"/>
</dbReference>
<dbReference type="AlphaFoldDB" id="A0A9P4S8V4"/>
<organism evidence="1 2">
    <name type="scientific">Patellaria atrata CBS 101060</name>
    <dbReference type="NCBI Taxonomy" id="1346257"/>
    <lineage>
        <taxon>Eukaryota</taxon>
        <taxon>Fungi</taxon>
        <taxon>Dikarya</taxon>
        <taxon>Ascomycota</taxon>
        <taxon>Pezizomycotina</taxon>
        <taxon>Dothideomycetes</taxon>
        <taxon>Dothideomycetes incertae sedis</taxon>
        <taxon>Patellariales</taxon>
        <taxon>Patellariaceae</taxon>
        <taxon>Patellaria</taxon>
    </lineage>
</organism>
<gene>
    <name evidence="1" type="ORF">M501DRAFT_924111</name>
</gene>
<dbReference type="EMBL" id="MU006100">
    <property type="protein sequence ID" value="KAF2837198.1"/>
    <property type="molecule type" value="Genomic_DNA"/>
</dbReference>
<evidence type="ECO:0008006" key="3">
    <source>
        <dbReference type="Google" id="ProtNLM"/>
    </source>
</evidence>
<evidence type="ECO:0000313" key="2">
    <source>
        <dbReference type="Proteomes" id="UP000799429"/>
    </source>
</evidence>
<comment type="caution">
    <text evidence="1">The sequence shown here is derived from an EMBL/GenBank/DDBJ whole genome shotgun (WGS) entry which is preliminary data.</text>
</comment>
<accession>A0A9P4S8V4</accession>
<dbReference type="SUPFAM" id="SSF51316">
    <property type="entry name" value="Mss4-like"/>
    <property type="match status" value="1"/>
</dbReference>
<dbReference type="InterPro" id="IPR052355">
    <property type="entry name" value="CENP-V-like"/>
</dbReference>
<keyword evidence="2" id="KW-1185">Reference proteome</keyword>
<name>A0A9P4S8V4_9PEZI</name>
<reference evidence="1" key="1">
    <citation type="journal article" date="2020" name="Stud. Mycol.">
        <title>101 Dothideomycetes genomes: a test case for predicting lifestyles and emergence of pathogens.</title>
        <authorList>
            <person name="Haridas S."/>
            <person name="Albert R."/>
            <person name="Binder M."/>
            <person name="Bloem J."/>
            <person name="Labutti K."/>
            <person name="Salamov A."/>
            <person name="Andreopoulos B."/>
            <person name="Baker S."/>
            <person name="Barry K."/>
            <person name="Bills G."/>
            <person name="Bluhm B."/>
            <person name="Cannon C."/>
            <person name="Castanera R."/>
            <person name="Culley D."/>
            <person name="Daum C."/>
            <person name="Ezra D."/>
            <person name="Gonzalez J."/>
            <person name="Henrissat B."/>
            <person name="Kuo A."/>
            <person name="Liang C."/>
            <person name="Lipzen A."/>
            <person name="Lutzoni F."/>
            <person name="Magnuson J."/>
            <person name="Mondo S."/>
            <person name="Nolan M."/>
            <person name="Ohm R."/>
            <person name="Pangilinan J."/>
            <person name="Park H.-J."/>
            <person name="Ramirez L."/>
            <person name="Alfaro M."/>
            <person name="Sun H."/>
            <person name="Tritt A."/>
            <person name="Yoshinaga Y."/>
            <person name="Zwiers L.-H."/>
            <person name="Turgeon B."/>
            <person name="Goodwin S."/>
            <person name="Spatafora J."/>
            <person name="Crous P."/>
            <person name="Grigoriev I."/>
        </authorList>
    </citation>
    <scope>NUCLEOTIDE SEQUENCE</scope>
    <source>
        <strain evidence="1">CBS 101060</strain>
    </source>
</reference>
<feature type="non-terminal residue" evidence="1">
    <location>
        <position position="216"/>
    </location>
</feature>
<proteinExistence type="predicted"/>
<dbReference type="Gene3D" id="2.170.150.70">
    <property type="match status" value="1"/>
</dbReference>
<feature type="non-terminal residue" evidence="1">
    <location>
        <position position="1"/>
    </location>
</feature>
<protein>
    <recommendedName>
        <fullName evidence="3">CENP-V/GFA domain-containing protein</fullName>
    </recommendedName>
</protein>
<sequence length="216" mass="24341">RRPYTGSCHCGQTRYLLFLTLPPSILPPTFPTSRTHTVRIRKCNCSTCHKTGFFHVRVPWAPSDFLVLSPLKDRGQFGGLDVAEMTGKGEGVLGDYTCFEGNLHWLFCHTCGVRCFLWAGEGEVVDVRDASVDTETIERLGIEGTKVWRPKEEQKDGVWAEGTGRCYVSVNAHTLDQGQEGVDLRRWVDDGWVCYVDSLEDEGEERVGKPHVWGTY</sequence>